<feature type="region of interest" description="Disordered" evidence="1">
    <location>
        <begin position="1599"/>
        <end position="1700"/>
    </location>
</feature>
<organism evidence="3 4">
    <name type="scientific">Dermacoccus abyssi</name>
    <dbReference type="NCBI Taxonomy" id="322596"/>
    <lineage>
        <taxon>Bacteria</taxon>
        <taxon>Bacillati</taxon>
        <taxon>Actinomycetota</taxon>
        <taxon>Actinomycetes</taxon>
        <taxon>Micrococcales</taxon>
        <taxon>Dermacoccaceae</taxon>
        <taxon>Dermacoccus</taxon>
    </lineage>
</organism>
<dbReference type="Gene3D" id="3.40.50.300">
    <property type="entry name" value="P-loop containing nucleotide triphosphate hydrolases"/>
    <property type="match status" value="2"/>
</dbReference>
<protein>
    <submittedName>
        <fullName evidence="3">Helicase</fullName>
    </submittedName>
</protein>
<dbReference type="Gene3D" id="3.40.50.150">
    <property type="entry name" value="Vaccinia Virus protein VP39"/>
    <property type="match status" value="1"/>
</dbReference>
<keyword evidence="3" id="KW-0347">Helicase</keyword>
<dbReference type="Proteomes" id="UP000285376">
    <property type="component" value="Unassembled WGS sequence"/>
</dbReference>
<dbReference type="PANTHER" id="PTHR41313">
    <property type="entry name" value="ADENINE-SPECIFIC METHYLTRANSFERASE"/>
    <property type="match status" value="1"/>
</dbReference>
<accession>A0A417Z1D9</accession>
<dbReference type="SUPFAM" id="SSF52540">
    <property type="entry name" value="P-loop containing nucleoside triphosphate hydrolases"/>
    <property type="match status" value="2"/>
</dbReference>
<dbReference type="InterPro" id="IPR014001">
    <property type="entry name" value="Helicase_ATP-bd"/>
</dbReference>
<feature type="domain" description="Helicase C-terminal" evidence="2">
    <location>
        <begin position="1201"/>
        <end position="1374"/>
    </location>
</feature>
<dbReference type="InterPro" id="IPR029063">
    <property type="entry name" value="SAM-dependent_MTases_sf"/>
</dbReference>
<proteinExistence type="predicted"/>
<reference evidence="3 4" key="1">
    <citation type="submission" date="2018-08" db="EMBL/GenBank/DDBJ databases">
        <title>Whole genome sequence analysis of Dermacoccus abyssi bacteria isolated from Deep Mariana trench Micromonospora spp reveals genes involved in the environmental adaptation and production of secondary metabolites.</title>
        <authorList>
            <person name="Abdel-Mageed W.M."/>
            <person name="Lehri B."/>
            <person name="Nouioui I."/>
            <person name="Goodfellow I."/>
            <person name="Jaspars M."/>
            <person name="Karlyshev A."/>
        </authorList>
    </citation>
    <scope>NUCLEOTIDE SEQUENCE [LARGE SCALE GENOMIC DNA]</scope>
    <source>
        <strain evidence="3 4">MT1.1</strain>
    </source>
</reference>
<dbReference type="PANTHER" id="PTHR41313:SF1">
    <property type="entry name" value="DNA METHYLASE ADENINE-SPECIFIC DOMAIN-CONTAINING PROTEIN"/>
    <property type="match status" value="1"/>
</dbReference>
<dbReference type="Pfam" id="PF00271">
    <property type="entry name" value="Helicase_C"/>
    <property type="match status" value="1"/>
</dbReference>
<dbReference type="SMART" id="SM00490">
    <property type="entry name" value="HELICc"/>
    <property type="match status" value="1"/>
</dbReference>
<keyword evidence="3" id="KW-0378">Hydrolase</keyword>
<comment type="caution">
    <text evidence="3">The sequence shown here is derived from an EMBL/GenBank/DDBJ whole genome shotgun (WGS) entry which is preliminary data.</text>
</comment>
<evidence type="ECO:0000259" key="2">
    <source>
        <dbReference type="PROSITE" id="PS51194"/>
    </source>
</evidence>
<name>A0A417Z1D9_9MICO</name>
<keyword evidence="3" id="KW-0547">Nucleotide-binding</keyword>
<dbReference type="CDD" id="cd02440">
    <property type="entry name" value="AdoMet_MTases"/>
    <property type="match status" value="1"/>
</dbReference>
<feature type="compositionally biased region" description="Basic and acidic residues" evidence="1">
    <location>
        <begin position="1662"/>
        <end position="1688"/>
    </location>
</feature>
<dbReference type="GO" id="GO:0004386">
    <property type="term" value="F:helicase activity"/>
    <property type="evidence" value="ECO:0007669"/>
    <property type="project" value="UniProtKB-KW"/>
</dbReference>
<sequence length="1700" mass="187004">MRGEGRPATSQEQQVLARWSSWGAIPQVFDPTNEAWAPEREQLRAILTDDEFDAARRTTINAHYTDAAIVEAMWSTMSELGFDGGRVLEPGSGAGTFIGMAPQGALMTGVELDPVTAGIAQSLYPQATIRNESFADTRFPNGTFDAAIGNVPFANVTLHDPVGNQGRHSMHNHFIIKALQMTRPGGLVATLTSSYTMDASNPMAREEMHDLADLVGALRLPNGAHRRAAGTEALTDLLIFRRRPDNQKADASRDAMWTSVGPLQLDSETRIHVNTYFLEHPQRVLGTFAVAQGEGGREQTVVRPDETGWGPEQLREALADIVAKARRESLTALPVSEEQRRDLAQVEQLRTDLLDGTVVEVDDEQYPSIGDERFQIAAGGLLEPFKVPKTQVAETSQLLALRDGARDLLMLERGTEQTGETPELSAARAQLKADYERYVNRYGAINRYTVSSTGKLRDVIDPLSGLPVIDPDTGEAEQEMGTRRVLPPAVSRLVREDPNMALVTALENFDDATQLASPALILTERQIVHRTFAEEAETAADALSISIDKTGRADLEVIAELLSTNVEDARERLGTLVFDDPSEQRLVPAAEYLSGNVRIKLEQAEEAAQQDPQFAPNVEALREVQPAPTPLEDIRARLGAVWIDVETHQQFLRETLRDPNLTLENPAPDMWIVSGNRRSVAATAEWGTERVPAPKLAEKLLSNATITVQDKDSDGKRYPNPVETQAALDKGEELQDRFAEWVWEDPERTTRLQAAYDRAFNSLVLRDYAEAGKALTLPGLAETFTPREHQRSAIARMVAEPAVGLFHEVGAGKTLEMVAGTMELKRLGLISKPAVVVPNHMLRQFTREWLQAYPSAQLLAAGSNDLDGTGRRKFVSRAAANDWDAVVMTQGAFKSLGVTPETESEYMNKQIEQAREFLDKARDAGLSDRSIKQVEKDILKQEEKLKASLDVHRDAGVTFEATGIDYLVVDEAHMYKNLRTHSKKQAAQISGSQAATDLELKIGYLRGQHGMRVATFATATPIANSITEAHVMQRYLRPDLLEAAGLNSFDAWLNTFTIDTPDMEVSPTGQFRMKERLKFTNVADMMKMWHVFADVKTAEDLNLPTPLVAQRASDGKRDVENVTVLPSARLQDYQAELTERAKKLAGGGVDPQHDNMLKVSGEGRAAALDLRLIDENEYAIPDGDTKLNKVADTILAEWERTRDNVYLDARGEPSELKGGLQIVFSDMGTPSTERWNVYHALRGMLVRGGMPAESVRFIHEAKNDADKARMFEAARNGTISVLIGSTNKMGVGTNVQDRVTALHHIDCPWRPADIRQREGRAIRQGNQNAEVNVYRYLTEGSFDGYTWQTIARKEAMVTQIMRGDPSLREMEDVSDMQLSAGVATAIGSGNPLLLEKAQADQEVNRLRRRQSAHNRSQTSLVATRDRARTTIMNATSDLALLRPALEKTVAVDGDHFRMSVGQSTLTKRADAADAIASWANREHIAMMSVGREPVQLGTIGGHDVLVSRENSHDGRDLRRMVVLELAGVPGSASRHPLEDVLKPSLGTVRVLENKTTAIGGNITKLEQAQDTLASAEANIGKPFVDADALEAARDRAADLAAQLAESTSEEDEPTAAADGAHPQAERPQTRVEASAPARYVVEASEPVQITGEGRQRLTNALEKLRAKNESATEPERPRSRFEPHHDVPSHQGRSGPGRSL</sequence>
<evidence type="ECO:0000256" key="1">
    <source>
        <dbReference type="SAM" id="MobiDB-lite"/>
    </source>
</evidence>
<dbReference type="InterPro" id="IPR052933">
    <property type="entry name" value="DNA_Protect_Modify"/>
</dbReference>
<dbReference type="InterPro" id="IPR001650">
    <property type="entry name" value="Helicase_C-like"/>
</dbReference>
<dbReference type="RefSeq" id="WP_118914858.1">
    <property type="nucleotide sequence ID" value="NZ_CBCRVH010000012.1"/>
</dbReference>
<dbReference type="PROSITE" id="PS51194">
    <property type="entry name" value="HELICASE_CTER"/>
    <property type="match status" value="1"/>
</dbReference>
<evidence type="ECO:0000313" key="3">
    <source>
        <dbReference type="EMBL" id="RHW44020.1"/>
    </source>
</evidence>
<dbReference type="InterPro" id="IPR027417">
    <property type="entry name" value="P-loop_NTPase"/>
</dbReference>
<dbReference type="SUPFAM" id="SSF53335">
    <property type="entry name" value="S-adenosyl-L-methionine-dependent methyltransferases"/>
    <property type="match status" value="1"/>
</dbReference>
<dbReference type="EMBL" id="QWLM01000021">
    <property type="protein sequence ID" value="RHW44020.1"/>
    <property type="molecule type" value="Genomic_DNA"/>
</dbReference>
<evidence type="ECO:0000313" key="4">
    <source>
        <dbReference type="Proteomes" id="UP000285376"/>
    </source>
</evidence>
<dbReference type="SMART" id="SM00487">
    <property type="entry name" value="DEXDc"/>
    <property type="match status" value="1"/>
</dbReference>
<keyword evidence="3" id="KW-0067">ATP-binding</keyword>
<gene>
    <name evidence="3" type="ORF">D1832_13770</name>
</gene>